<dbReference type="EMBL" id="BGZK01002797">
    <property type="protein sequence ID" value="GBP96527.1"/>
    <property type="molecule type" value="Genomic_DNA"/>
</dbReference>
<sequence length="110" mass="12878">MYVTLTVPYVTVLVTTAFVNGRWANMENFISQLLKLKEIFCSKVDKARKEKCAREFCIGASQRNDCAVYFNKKLTEKNRWKNDGPRLKPRMKQGLKVNADPKWKPEPHRD</sequence>
<comment type="caution">
    <text evidence="2">The sequence shown here is derived from an EMBL/GenBank/DDBJ whole genome shotgun (WGS) entry which is preliminary data.</text>
</comment>
<feature type="compositionally biased region" description="Basic and acidic residues" evidence="1">
    <location>
        <begin position="99"/>
        <end position="110"/>
    </location>
</feature>
<dbReference type="AlphaFoldDB" id="A0A4C2ACD2"/>
<evidence type="ECO:0000313" key="3">
    <source>
        <dbReference type="Proteomes" id="UP000299102"/>
    </source>
</evidence>
<evidence type="ECO:0000313" key="2">
    <source>
        <dbReference type="EMBL" id="GBP96527.1"/>
    </source>
</evidence>
<accession>A0A4C2ACD2</accession>
<name>A0A4C2ACD2_EUMVA</name>
<proteinExistence type="predicted"/>
<protein>
    <submittedName>
        <fullName evidence="2">Uncharacterized protein</fullName>
    </submittedName>
</protein>
<keyword evidence="3" id="KW-1185">Reference proteome</keyword>
<dbReference type="Proteomes" id="UP000299102">
    <property type="component" value="Unassembled WGS sequence"/>
</dbReference>
<feature type="region of interest" description="Disordered" evidence="1">
    <location>
        <begin position="79"/>
        <end position="110"/>
    </location>
</feature>
<gene>
    <name evidence="2" type="ORF">EVAR_92183_1</name>
</gene>
<reference evidence="2 3" key="1">
    <citation type="journal article" date="2019" name="Commun. Biol.">
        <title>The bagworm genome reveals a unique fibroin gene that provides high tensile strength.</title>
        <authorList>
            <person name="Kono N."/>
            <person name="Nakamura H."/>
            <person name="Ohtoshi R."/>
            <person name="Tomita M."/>
            <person name="Numata K."/>
            <person name="Arakawa K."/>
        </authorList>
    </citation>
    <scope>NUCLEOTIDE SEQUENCE [LARGE SCALE GENOMIC DNA]</scope>
</reference>
<evidence type="ECO:0000256" key="1">
    <source>
        <dbReference type="SAM" id="MobiDB-lite"/>
    </source>
</evidence>
<organism evidence="2 3">
    <name type="scientific">Eumeta variegata</name>
    <name type="common">Bagworm moth</name>
    <name type="synonym">Eumeta japonica</name>
    <dbReference type="NCBI Taxonomy" id="151549"/>
    <lineage>
        <taxon>Eukaryota</taxon>
        <taxon>Metazoa</taxon>
        <taxon>Ecdysozoa</taxon>
        <taxon>Arthropoda</taxon>
        <taxon>Hexapoda</taxon>
        <taxon>Insecta</taxon>
        <taxon>Pterygota</taxon>
        <taxon>Neoptera</taxon>
        <taxon>Endopterygota</taxon>
        <taxon>Lepidoptera</taxon>
        <taxon>Glossata</taxon>
        <taxon>Ditrysia</taxon>
        <taxon>Tineoidea</taxon>
        <taxon>Psychidae</taxon>
        <taxon>Oiketicinae</taxon>
        <taxon>Eumeta</taxon>
    </lineage>
</organism>